<dbReference type="Proteomes" id="UP000008143">
    <property type="component" value="Chromosome 10"/>
</dbReference>
<evidence type="ECO:0000256" key="7">
    <source>
        <dbReference type="ARBA" id="ARBA00022553"/>
    </source>
</evidence>
<keyword evidence="5" id="KW-0488">Methylation</keyword>
<evidence type="ECO:0000256" key="6">
    <source>
        <dbReference type="ARBA" id="ARBA00022490"/>
    </source>
</evidence>
<dbReference type="CTD" id="9491"/>
<evidence type="ECO:0000313" key="16">
    <source>
        <dbReference type="RefSeq" id="XP_031750382.1"/>
    </source>
</evidence>
<dbReference type="GO" id="GO:0006511">
    <property type="term" value="P:ubiquitin-dependent protein catabolic process"/>
    <property type="evidence" value="ECO:0000318"/>
    <property type="project" value="GO_Central"/>
</dbReference>
<dbReference type="GO" id="GO:0000502">
    <property type="term" value="C:proteasome complex"/>
    <property type="evidence" value="ECO:0007669"/>
    <property type="project" value="UniProtKB-KW"/>
</dbReference>
<keyword evidence="9" id="KW-0647">Proteasome</keyword>
<comment type="function">
    <text evidence="11">Plays an important role in control of proteasome function. Inhibits the hydrolysis of protein and peptide substrates by the 20S proteasome. Also inhibits the activation of the proteasome by the proteasome regulatory proteins PA700 and PA28.</text>
</comment>
<keyword evidence="15" id="KW-1185">Reference proteome</keyword>
<evidence type="ECO:0000256" key="8">
    <source>
        <dbReference type="ARBA" id="ARBA00022824"/>
    </source>
</evidence>
<evidence type="ECO:0000256" key="9">
    <source>
        <dbReference type="ARBA" id="ARBA00022942"/>
    </source>
</evidence>
<comment type="subcellular location">
    <subcellularLocation>
        <location evidence="2">Cytoplasm</location>
    </subcellularLocation>
    <subcellularLocation>
        <location evidence="1">Endoplasmic reticulum</location>
    </subcellularLocation>
</comment>
<dbReference type="GO" id="GO:0004866">
    <property type="term" value="F:endopeptidase inhibitor activity"/>
    <property type="evidence" value="ECO:0007669"/>
    <property type="project" value="InterPro"/>
</dbReference>
<dbReference type="KEGG" id="xtr:100216230"/>
<keyword evidence="8" id="KW-0256">Endoplasmic reticulum</keyword>
<dbReference type="GeneID" id="100216230"/>
<evidence type="ECO:0000313" key="17">
    <source>
        <dbReference type="Xenbase" id="XB-GENE-6455206"/>
    </source>
</evidence>
<dbReference type="Gene3D" id="3.40.1000.30">
    <property type="match status" value="1"/>
</dbReference>
<dbReference type="InterPro" id="IPR021625">
    <property type="entry name" value="PI31_Prot_N"/>
</dbReference>
<evidence type="ECO:0000256" key="12">
    <source>
        <dbReference type="SAM" id="MobiDB-lite"/>
    </source>
</evidence>
<dbReference type="RefSeq" id="XP_031750382.1">
    <property type="nucleotide sequence ID" value="XM_031894522.1"/>
</dbReference>
<sequence length="259" mass="28055">MAAPGMELLFSLVSADISRPPDPLICFIHWELISRRLRCLGRGEEAAAQESGSERLPEGWAHSTDLYTLRYGSPNSQFLLKALTVEGAVIVHLMDMQTEKVADVTLQVSRFIDSAHLQEYPRVYKNAAELRGLLDKELISPVLGSAKEPGAVTPGEQEPRPDPLRVPPRAPPARPPAWTDPLGHPPYGAADLDPLGGHPGGMIFDPFRGPQPRIDPLRGLPPGAVPPGARFDPFGPIGSGRPGPDPDHLPPPGYDDMFM</sequence>
<dbReference type="OMA" id="PFGFPDI"/>
<evidence type="ECO:0000313" key="14">
    <source>
        <dbReference type="Ensembl" id="ENSXETP00000108450"/>
    </source>
</evidence>
<feature type="domain" description="PI31 proteasome regulator N-terminal" evidence="13">
    <location>
        <begin position="14"/>
        <end position="146"/>
    </location>
</feature>
<evidence type="ECO:0000256" key="3">
    <source>
        <dbReference type="ARBA" id="ARBA00006405"/>
    </source>
</evidence>
<dbReference type="GO" id="GO:0043161">
    <property type="term" value="P:proteasome-mediated ubiquitin-dependent protein catabolic process"/>
    <property type="evidence" value="ECO:0007669"/>
    <property type="project" value="InterPro"/>
</dbReference>
<name>A0A803JKH6_XENTR</name>
<feature type="compositionally biased region" description="Pro residues" evidence="12">
    <location>
        <begin position="164"/>
        <end position="175"/>
    </location>
</feature>
<dbReference type="GO" id="GO:0005783">
    <property type="term" value="C:endoplasmic reticulum"/>
    <property type="evidence" value="ECO:0007669"/>
    <property type="project" value="UniProtKB-SubCell"/>
</dbReference>
<dbReference type="AGR" id="Xenbase:XB-GENE-6455206"/>
<dbReference type="PANTHER" id="PTHR13266:SF1">
    <property type="entry name" value="PROTEASOME INHIBITOR PI31 SUBUNIT"/>
    <property type="match status" value="1"/>
</dbReference>
<feature type="region of interest" description="Disordered" evidence="12">
    <location>
        <begin position="208"/>
        <end position="259"/>
    </location>
</feature>
<proteinExistence type="inferred from homology"/>
<evidence type="ECO:0000256" key="10">
    <source>
        <dbReference type="ARBA" id="ARBA00022990"/>
    </source>
</evidence>
<comment type="similarity">
    <text evidence="3">Belongs to the proteasome inhibitor PI31 family.</text>
</comment>
<dbReference type="Xenbase" id="XB-GENE-6455206">
    <property type="gene designation" value="psmf1"/>
</dbReference>
<evidence type="ECO:0000256" key="11">
    <source>
        <dbReference type="ARBA" id="ARBA00024805"/>
    </source>
</evidence>
<dbReference type="GeneTree" id="ENSGT00390000012257"/>
<evidence type="ECO:0000256" key="1">
    <source>
        <dbReference type="ARBA" id="ARBA00004240"/>
    </source>
</evidence>
<evidence type="ECO:0000256" key="5">
    <source>
        <dbReference type="ARBA" id="ARBA00022481"/>
    </source>
</evidence>
<dbReference type="PANTHER" id="PTHR13266">
    <property type="entry name" value="PROTEASOME INHIBITOR"/>
    <property type="match status" value="1"/>
</dbReference>
<dbReference type="GO" id="GO:0070628">
    <property type="term" value="F:proteasome binding"/>
    <property type="evidence" value="ECO:0007669"/>
    <property type="project" value="InterPro"/>
</dbReference>
<accession>A0A803JKH6</accession>
<feature type="region of interest" description="Disordered" evidence="12">
    <location>
        <begin position="145"/>
        <end position="182"/>
    </location>
</feature>
<protein>
    <recommendedName>
        <fullName evidence="4">Proteasome inhibitor PI31 subunit</fullName>
    </recommendedName>
</protein>
<evidence type="ECO:0000313" key="15">
    <source>
        <dbReference type="Proteomes" id="UP000008143"/>
    </source>
</evidence>
<evidence type="ECO:0000256" key="4">
    <source>
        <dbReference type="ARBA" id="ARBA00015575"/>
    </source>
</evidence>
<reference evidence="14" key="2">
    <citation type="submission" date="2021-03" db="UniProtKB">
        <authorList>
            <consortium name="Ensembl"/>
        </authorList>
    </citation>
    <scope>IDENTIFICATION</scope>
</reference>
<keyword evidence="7" id="KW-0597">Phosphoprotein</keyword>
<reference evidence="14" key="1">
    <citation type="journal article" date="2010" name="Science">
        <title>The genome of the Western clawed frog Xenopus tropicalis.</title>
        <authorList>
            <person name="Hellsten U."/>
            <person name="Harland R.M."/>
            <person name="Gilchrist M.J."/>
            <person name="Hendrix D."/>
            <person name="Jurka J."/>
            <person name="Kapitonov V."/>
            <person name="Ovcharenko I."/>
            <person name="Putnam N.H."/>
            <person name="Shu S."/>
            <person name="Taher L."/>
            <person name="Blitz I.L."/>
            <person name="Blumberg B."/>
            <person name="Dichmann D.S."/>
            <person name="Dubchak I."/>
            <person name="Amaya E."/>
            <person name="Detter J.C."/>
            <person name="Fletcher R."/>
            <person name="Gerhard D.S."/>
            <person name="Goodstein D."/>
            <person name="Graves T."/>
            <person name="Grigoriev I.V."/>
            <person name="Grimwood J."/>
            <person name="Kawashima T."/>
            <person name="Lindquist E."/>
            <person name="Lucas S.M."/>
            <person name="Mead P.E."/>
            <person name="Mitros T."/>
            <person name="Ogino H."/>
            <person name="Ohta Y."/>
            <person name="Poliakov A.V."/>
            <person name="Pollet N."/>
            <person name="Robert J."/>
            <person name="Salamov A."/>
            <person name="Sater A.K."/>
            <person name="Schmutz J."/>
            <person name="Terry A."/>
            <person name="Vize P.D."/>
            <person name="Warren W.C."/>
            <person name="Wells D."/>
            <person name="Wills A."/>
            <person name="Wilson R.K."/>
            <person name="Zimmerman L.B."/>
            <person name="Zorn A.M."/>
            <person name="Grainger R."/>
            <person name="Grammer T."/>
            <person name="Khokha M.K."/>
            <person name="Richardson P.M."/>
            <person name="Rokhsar D.S."/>
        </authorList>
    </citation>
    <scope>NUCLEOTIDE SEQUENCE [LARGE SCALE GENOMIC DNA]</scope>
    <source>
        <strain evidence="14">Nigerian</strain>
    </source>
</reference>
<dbReference type="FunFam" id="3.40.1000.30:FF:000002">
    <property type="entry name" value="Proteasome inhibitor PI31 subunit"/>
    <property type="match status" value="1"/>
</dbReference>
<dbReference type="Pfam" id="PF11566">
    <property type="entry name" value="PI31_Prot_N"/>
    <property type="match status" value="1"/>
</dbReference>
<gene>
    <name evidence="14 16 17" type="primary">psmf1</name>
</gene>
<dbReference type="Ensembl" id="ENSXETT00000120240">
    <property type="protein sequence ID" value="ENSXETP00000108450"/>
    <property type="gene ID" value="ENSXETG00000049313"/>
</dbReference>
<reference evidence="16" key="3">
    <citation type="submission" date="2025-04" db="UniProtKB">
        <authorList>
            <consortium name="RefSeq"/>
        </authorList>
    </citation>
    <scope>IDENTIFICATION</scope>
    <source>
        <strain evidence="16">Nigerian</strain>
        <tissue evidence="16">Liver and blood</tissue>
    </source>
</reference>
<evidence type="ECO:0000259" key="13">
    <source>
        <dbReference type="Pfam" id="PF11566"/>
    </source>
</evidence>
<organism evidence="14">
    <name type="scientific">Xenopus tropicalis</name>
    <name type="common">Western clawed frog</name>
    <name type="synonym">Silurana tropicalis</name>
    <dbReference type="NCBI Taxonomy" id="8364"/>
    <lineage>
        <taxon>Eukaryota</taxon>
        <taxon>Metazoa</taxon>
        <taxon>Chordata</taxon>
        <taxon>Craniata</taxon>
        <taxon>Vertebrata</taxon>
        <taxon>Euteleostomi</taxon>
        <taxon>Amphibia</taxon>
        <taxon>Batrachia</taxon>
        <taxon>Anura</taxon>
        <taxon>Pipoidea</taxon>
        <taxon>Pipidae</taxon>
        <taxon>Xenopodinae</taxon>
        <taxon>Xenopus</taxon>
        <taxon>Silurana</taxon>
    </lineage>
</organism>
<evidence type="ECO:0000256" key="2">
    <source>
        <dbReference type="ARBA" id="ARBA00004496"/>
    </source>
</evidence>
<keyword evidence="6" id="KW-0963">Cytoplasm</keyword>
<dbReference type="OrthoDB" id="68090at2759"/>
<dbReference type="AlphaFoldDB" id="A0A803JKH6"/>
<dbReference type="InterPro" id="IPR045128">
    <property type="entry name" value="PI31-like"/>
</dbReference>
<keyword evidence="10" id="KW-0007">Acetylation</keyword>